<evidence type="ECO:0000256" key="8">
    <source>
        <dbReference type="SAM" id="MobiDB-lite"/>
    </source>
</evidence>
<reference evidence="11 12" key="1">
    <citation type="journal article" date="2014" name="BMC Genomics">
        <title>Genome sequencing of four Aureobasidium pullulans varieties: biotechnological potential, stress tolerance, and description of new species.</title>
        <authorList>
            <person name="Gostin Ar C."/>
            <person name="Ohm R.A."/>
            <person name="Kogej T."/>
            <person name="Sonjak S."/>
            <person name="Turk M."/>
            <person name="Zajc J."/>
            <person name="Zalar P."/>
            <person name="Grube M."/>
            <person name="Sun H."/>
            <person name="Han J."/>
            <person name="Sharma A."/>
            <person name="Chiniquy J."/>
            <person name="Ngan C.Y."/>
            <person name="Lipzen A."/>
            <person name="Barry K."/>
            <person name="Grigoriev I.V."/>
            <person name="Gunde-Cimerman N."/>
        </authorList>
    </citation>
    <scope>NUCLEOTIDE SEQUENCE [LARGE SCALE GENOMIC DNA]</scope>
    <source>
        <strain evidence="11 12">CBS 110374</strain>
    </source>
</reference>
<evidence type="ECO:0000256" key="2">
    <source>
        <dbReference type="ARBA" id="ARBA00022553"/>
    </source>
</evidence>
<dbReference type="InterPro" id="IPR044912">
    <property type="entry name" value="Egfr_JX_dom"/>
</dbReference>
<feature type="transmembrane region" description="Helical" evidence="9">
    <location>
        <begin position="219"/>
        <end position="244"/>
    </location>
</feature>
<dbReference type="RefSeq" id="XP_040880897.1">
    <property type="nucleotide sequence ID" value="XM_041021108.1"/>
</dbReference>
<dbReference type="Pfam" id="PF21314">
    <property type="entry name" value="TM_ErbB1"/>
    <property type="match status" value="1"/>
</dbReference>
<dbReference type="EC" id="2.7.10.1" evidence="1"/>
<keyword evidence="4" id="KW-0547">Nucleotide-binding</keyword>
<keyword evidence="9" id="KW-0812">Transmembrane</keyword>
<dbReference type="EMBL" id="KL584830">
    <property type="protein sequence ID" value="KEQ63874.1"/>
    <property type="molecule type" value="Genomic_DNA"/>
</dbReference>
<keyword evidence="2" id="KW-0597">Phosphoprotein</keyword>
<feature type="domain" description="Epidermal growth factor receptor-like transmembrane-juxtamembrane segment" evidence="10">
    <location>
        <begin position="222"/>
        <end position="251"/>
    </location>
</feature>
<keyword evidence="5" id="KW-0418">Kinase</keyword>
<keyword evidence="3" id="KW-0808">Transferase</keyword>
<feature type="compositionally biased region" description="Basic and acidic residues" evidence="8">
    <location>
        <begin position="443"/>
        <end position="452"/>
    </location>
</feature>
<name>A0A074VX73_AURM1</name>
<proteinExistence type="predicted"/>
<dbReference type="GO" id="GO:0004714">
    <property type="term" value="F:transmembrane receptor protein tyrosine kinase activity"/>
    <property type="evidence" value="ECO:0007669"/>
    <property type="project" value="UniProtKB-EC"/>
</dbReference>
<keyword evidence="7" id="KW-0829">Tyrosine-protein kinase</keyword>
<evidence type="ECO:0000313" key="12">
    <source>
        <dbReference type="Proteomes" id="UP000030672"/>
    </source>
</evidence>
<protein>
    <recommendedName>
        <fullName evidence="1">receptor protein-tyrosine kinase</fullName>
        <ecNumber evidence="1">2.7.10.1</ecNumber>
    </recommendedName>
</protein>
<dbReference type="AlphaFoldDB" id="A0A074VX73"/>
<keyword evidence="9" id="KW-0472">Membrane</keyword>
<evidence type="ECO:0000313" key="11">
    <source>
        <dbReference type="EMBL" id="KEQ63874.1"/>
    </source>
</evidence>
<keyword evidence="6" id="KW-0067">ATP-binding</keyword>
<dbReference type="HOGENOM" id="CLU_605462_0_0_1"/>
<feature type="compositionally biased region" description="Polar residues" evidence="8">
    <location>
        <begin position="430"/>
        <end position="441"/>
    </location>
</feature>
<evidence type="ECO:0000256" key="6">
    <source>
        <dbReference type="ARBA" id="ARBA00022840"/>
    </source>
</evidence>
<evidence type="ECO:0000256" key="3">
    <source>
        <dbReference type="ARBA" id="ARBA00022679"/>
    </source>
</evidence>
<evidence type="ECO:0000256" key="1">
    <source>
        <dbReference type="ARBA" id="ARBA00011902"/>
    </source>
</evidence>
<evidence type="ECO:0000256" key="9">
    <source>
        <dbReference type="SAM" id="Phobius"/>
    </source>
</evidence>
<dbReference type="Proteomes" id="UP000030672">
    <property type="component" value="Unassembled WGS sequence"/>
</dbReference>
<gene>
    <name evidence="11" type="ORF">M437DRAFT_45561</name>
</gene>
<feature type="region of interest" description="Disordered" evidence="8">
    <location>
        <begin position="344"/>
        <end position="452"/>
    </location>
</feature>
<dbReference type="InterPro" id="IPR049328">
    <property type="entry name" value="TM_ErbB1"/>
</dbReference>
<keyword evidence="9" id="KW-1133">Transmembrane helix</keyword>
<evidence type="ECO:0000256" key="7">
    <source>
        <dbReference type="ARBA" id="ARBA00023137"/>
    </source>
</evidence>
<sequence>MQLKGLHHRQSCPEGAYYVCQNGFRGCCSIDPCNPGATCPDTSSTLSTSPASTTSQSSIVTPTAIATPATTPIVSSVMMSPSPTSTTSTSSLPTATSLTCPAANMTTYVDSNKVQYSIRCNADNSYDSFNSTSVSTGGFGKCFPACDNLAACVGFTFVGSDSGTCYLKSDLPEDSYSSTAGSNYVTVALLNRDDQIDPPADALPTNSSGPPPVSKSTPIGAIVGGVVGGLVVLVLLALFVFICLRRRRRIKNEEIKSATQRFPTGPLEPHSKSDSLFAALGGFYGGHTTALKQAPLGESQLAREDSANEFAAAKFEKPANTPAAYKSTGPAEVEGKPIYPSANVGPAPVEMDANSPIMAPKTPMSPQVDESPVLGRYTDHGQSNLADDVRRRQHSRHIMSWNNYDDRSAVSPPSSLTMSPRIGSPDVSPLVNNSRDSTASKSPPERYREHFV</sequence>
<dbReference type="STRING" id="1043003.A0A074VX73"/>
<dbReference type="Gene3D" id="6.10.250.2930">
    <property type="match status" value="1"/>
</dbReference>
<evidence type="ECO:0000256" key="5">
    <source>
        <dbReference type="ARBA" id="ARBA00022777"/>
    </source>
</evidence>
<dbReference type="Gene3D" id="3.50.4.10">
    <property type="entry name" value="Hepatocyte Growth Factor"/>
    <property type="match status" value="1"/>
</dbReference>
<keyword evidence="12" id="KW-1185">Reference proteome</keyword>
<evidence type="ECO:0000259" key="10">
    <source>
        <dbReference type="Pfam" id="PF21314"/>
    </source>
</evidence>
<dbReference type="GO" id="GO:0005524">
    <property type="term" value="F:ATP binding"/>
    <property type="evidence" value="ECO:0007669"/>
    <property type="project" value="UniProtKB-KW"/>
</dbReference>
<dbReference type="GeneID" id="63914481"/>
<accession>A0A074VX73</accession>
<organism evidence="11 12">
    <name type="scientific">Aureobasidium melanogenum (strain CBS 110374)</name>
    <name type="common">Aureobasidium pullulans var. melanogenum</name>
    <dbReference type="NCBI Taxonomy" id="1043003"/>
    <lineage>
        <taxon>Eukaryota</taxon>
        <taxon>Fungi</taxon>
        <taxon>Dikarya</taxon>
        <taxon>Ascomycota</taxon>
        <taxon>Pezizomycotina</taxon>
        <taxon>Dothideomycetes</taxon>
        <taxon>Dothideomycetidae</taxon>
        <taxon>Dothideales</taxon>
        <taxon>Saccotheciaceae</taxon>
        <taxon>Aureobasidium</taxon>
    </lineage>
</organism>
<evidence type="ECO:0000256" key="4">
    <source>
        <dbReference type="ARBA" id="ARBA00022741"/>
    </source>
</evidence>